<dbReference type="PRINTS" id="PR00024">
    <property type="entry name" value="HOMEOBOX"/>
</dbReference>
<evidence type="ECO:0000259" key="9">
    <source>
        <dbReference type="PROSITE" id="PS50071"/>
    </source>
</evidence>
<feature type="domain" description="Homeobox" evidence="9">
    <location>
        <begin position="71"/>
        <end position="131"/>
    </location>
</feature>
<keyword evidence="4 6" id="KW-0371">Homeobox</keyword>
<dbReference type="Gene3D" id="1.10.10.60">
    <property type="entry name" value="Homeodomain-like"/>
    <property type="match status" value="1"/>
</dbReference>
<dbReference type="AlphaFoldDB" id="Q9XYT8"/>
<dbReference type="SUPFAM" id="SSF46689">
    <property type="entry name" value="Homeodomain-like"/>
    <property type="match status" value="1"/>
</dbReference>
<proteinExistence type="evidence at transcript level"/>
<organism evidence="10">
    <name type="scientific">Cassiopea xamachana</name>
    <name type="common">Mangrove upside-down jellyfish</name>
    <dbReference type="NCBI Taxonomy" id="12993"/>
    <lineage>
        <taxon>Eukaryota</taxon>
        <taxon>Metazoa</taxon>
        <taxon>Cnidaria</taxon>
        <taxon>Scyphozoa</taxon>
        <taxon>Rhizostomeae</taxon>
        <taxon>Cassiopeidae</taxon>
        <taxon>Cassiopea</taxon>
    </lineage>
</organism>
<evidence type="ECO:0000313" key="10">
    <source>
        <dbReference type="EMBL" id="AAD32578.1"/>
    </source>
</evidence>
<comment type="subcellular location">
    <subcellularLocation>
        <location evidence="1 6 7">Nucleus</location>
    </subcellularLocation>
</comment>
<dbReference type="InterPro" id="IPR001356">
    <property type="entry name" value="HD"/>
</dbReference>
<evidence type="ECO:0000256" key="1">
    <source>
        <dbReference type="ARBA" id="ARBA00004123"/>
    </source>
</evidence>
<dbReference type="InterPro" id="IPR020479">
    <property type="entry name" value="HD_metazoa"/>
</dbReference>
<dbReference type="GO" id="GO:0000981">
    <property type="term" value="F:DNA-binding transcription factor activity, RNA polymerase II-specific"/>
    <property type="evidence" value="ECO:0007669"/>
    <property type="project" value="InterPro"/>
</dbReference>
<evidence type="ECO:0000256" key="3">
    <source>
        <dbReference type="ARBA" id="ARBA00023125"/>
    </source>
</evidence>
<keyword evidence="5 6" id="KW-0539">Nucleus</keyword>
<dbReference type="PROSITE" id="PS00027">
    <property type="entry name" value="HOMEOBOX_1"/>
    <property type="match status" value="1"/>
</dbReference>
<evidence type="ECO:0000256" key="5">
    <source>
        <dbReference type="ARBA" id="ARBA00023242"/>
    </source>
</evidence>
<dbReference type="PANTHER" id="PTHR45659:SF4">
    <property type="entry name" value="HOMEOBOX PROTEIN ABDOMINAL-A"/>
    <property type="match status" value="1"/>
</dbReference>
<dbReference type="InterPro" id="IPR017970">
    <property type="entry name" value="Homeobox_CS"/>
</dbReference>
<dbReference type="GO" id="GO:0009952">
    <property type="term" value="P:anterior/posterior pattern specification"/>
    <property type="evidence" value="ECO:0007669"/>
    <property type="project" value="TreeGrafter"/>
</dbReference>
<gene>
    <name evidence="10" type="primary">Scox-4</name>
</gene>
<feature type="non-terminal residue" evidence="10">
    <location>
        <position position="1"/>
    </location>
</feature>
<evidence type="ECO:0000256" key="4">
    <source>
        <dbReference type="ARBA" id="ARBA00023155"/>
    </source>
</evidence>
<keyword evidence="2" id="KW-0217">Developmental protein</keyword>
<name>Q9XYT8_CASXA</name>
<dbReference type="GO" id="GO:0005634">
    <property type="term" value="C:nucleus"/>
    <property type="evidence" value="ECO:0007669"/>
    <property type="project" value="UniProtKB-SubCell"/>
</dbReference>
<dbReference type="EMBL" id="AF124594">
    <property type="protein sequence ID" value="AAD32578.1"/>
    <property type="molecule type" value="mRNA"/>
</dbReference>
<evidence type="ECO:0000256" key="2">
    <source>
        <dbReference type="ARBA" id="ARBA00022473"/>
    </source>
</evidence>
<evidence type="ECO:0000256" key="8">
    <source>
        <dbReference type="SAM" id="MobiDB-lite"/>
    </source>
</evidence>
<evidence type="ECO:0000256" key="7">
    <source>
        <dbReference type="RuleBase" id="RU000682"/>
    </source>
</evidence>
<dbReference type="InterPro" id="IPR050296">
    <property type="entry name" value="Antp_homeobox"/>
</dbReference>
<dbReference type="CDD" id="cd00086">
    <property type="entry name" value="homeodomain"/>
    <property type="match status" value="1"/>
</dbReference>
<dbReference type="InterPro" id="IPR009057">
    <property type="entry name" value="Homeodomain-like_sf"/>
</dbReference>
<protein>
    <submittedName>
        <fullName evidence="10">Scox-4 homeodomain protein</fullName>
    </submittedName>
</protein>
<sequence>KLSCRRKDCTPAKRQRSNESQTALLQGSFTVHHRGQSNIVRNEGFRTERKITLNQHQSVPAEKMPWSGRNECKRRKRMTYTSSQTLELEKEFLYNRYLAKDRRKELSQMLCLSERQVKIWFQNRRVKSKRGIN</sequence>
<dbReference type="PROSITE" id="PS50071">
    <property type="entry name" value="HOMEOBOX_2"/>
    <property type="match status" value="1"/>
</dbReference>
<keyword evidence="3 6" id="KW-0238">DNA-binding</keyword>
<evidence type="ECO:0000256" key="6">
    <source>
        <dbReference type="PROSITE-ProRule" id="PRU00108"/>
    </source>
</evidence>
<feature type="DNA-binding region" description="Homeobox" evidence="6">
    <location>
        <begin position="73"/>
        <end position="132"/>
    </location>
</feature>
<dbReference type="Pfam" id="PF00046">
    <property type="entry name" value="Homeodomain"/>
    <property type="match status" value="1"/>
</dbReference>
<feature type="compositionally biased region" description="Basic and acidic residues" evidence="8">
    <location>
        <begin position="1"/>
        <end position="11"/>
    </location>
</feature>
<dbReference type="PANTHER" id="PTHR45659">
    <property type="entry name" value="HOMEOBOX PROTEIN HOX"/>
    <property type="match status" value="1"/>
</dbReference>
<dbReference type="GO" id="GO:0000978">
    <property type="term" value="F:RNA polymerase II cis-regulatory region sequence-specific DNA binding"/>
    <property type="evidence" value="ECO:0007669"/>
    <property type="project" value="TreeGrafter"/>
</dbReference>
<feature type="region of interest" description="Disordered" evidence="8">
    <location>
        <begin position="1"/>
        <end position="21"/>
    </location>
</feature>
<accession>Q9XYT8</accession>
<dbReference type="SMART" id="SM00389">
    <property type="entry name" value="HOX"/>
    <property type="match status" value="1"/>
</dbReference>
<reference evidence="10" key="1">
    <citation type="journal article" date="1999" name="J. Exp. Zool.">
        <title>Isolation of Hox genes from the scyphozoan Cassiopeia xamachana: implications for the early evolution of Hox genes.</title>
        <authorList>
            <person name="Kuhn K."/>
            <person name="Streit B."/>
            <person name="Schierwater B."/>
        </authorList>
    </citation>
    <scope>NUCLEOTIDE SEQUENCE</scope>
</reference>